<evidence type="ECO:0000313" key="2">
    <source>
        <dbReference type="EMBL" id="GBP13692.1"/>
    </source>
</evidence>
<protein>
    <submittedName>
        <fullName evidence="2">Uncharacterized protein</fullName>
    </submittedName>
</protein>
<evidence type="ECO:0000313" key="3">
    <source>
        <dbReference type="Proteomes" id="UP000299102"/>
    </source>
</evidence>
<organism evidence="2 3">
    <name type="scientific">Eumeta variegata</name>
    <name type="common">Bagworm moth</name>
    <name type="synonym">Eumeta japonica</name>
    <dbReference type="NCBI Taxonomy" id="151549"/>
    <lineage>
        <taxon>Eukaryota</taxon>
        <taxon>Metazoa</taxon>
        <taxon>Ecdysozoa</taxon>
        <taxon>Arthropoda</taxon>
        <taxon>Hexapoda</taxon>
        <taxon>Insecta</taxon>
        <taxon>Pterygota</taxon>
        <taxon>Neoptera</taxon>
        <taxon>Endopterygota</taxon>
        <taxon>Lepidoptera</taxon>
        <taxon>Glossata</taxon>
        <taxon>Ditrysia</taxon>
        <taxon>Tineoidea</taxon>
        <taxon>Psychidae</taxon>
        <taxon>Oiketicinae</taxon>
        <taxon>Eumeta</taxon>
    </lineage>
</organism>
<dbReference type="EMBL" id="BGZK01000058">
    <property type="protein sequence ID" value="GBP13692.1"/>
    <property type="molecule type" value="Genomic_DNA"/>
</dbReference>
<name>A0A4C1TGT0_EUMVA</name>
<dbReference type="AlphaFoldDB" id="A0A4C1TGT0"/>
<feature type="region of interest" description="Disordered" evidence="1">
    <location>
        <begin position="42"/>
        <end position="61"/>
    </location>
</feature>
<evidence type="ECO:0000256" key="1">
    <source>
        <dbReference type="SAM" id="MobiDB-lite"/>
    </source>
</evidence>
<reference evidence="2 3" key="1">
    <citation type="journal article" date="2019" name="Commun. Biol.">
        <title>The bagworm genome reveals a unique fibroin gene that provides high tensile strength.</title>
        <authorList>
            <person name="Kono N."/>
            <person name="Nakamura H."/>
            <person name="Ohtoshi R."/>
            <person name="Tomita M."/>
            <person name="Numata K."/>
            <person name="Arakawa K."/>
        </authorList>
    </citation>
    <scope>NUCLEOTIDE SEQUENCE [LARGE SCALE GENOMIC DNA]</scope>
</reference>
<gene>
    <name evidence="2" type="ORF">EVAR_7024_1</name>
</gene>
<accession>A0A4C1TGT0</accession>
<comment type="caution">
    <text evidence="2">The sequence shown here is derived from an EMBL/GenBank/DDBJ whole genome shotgun (WGS) entry which is preliminary data.</text>
</comment>
<dbReference type="Proteomes" id="UP000299102">
    <property type="component" value="Unassembled WGS sequence"/>
</dbReference>
<proteinExistence type="predicted"/>
<keyword evidence="3" id="KW-1185">Reference proteome</keyword>
<sequence>MAPSIRVSRQQMDVLVLTPALPHARTQLPLDRGPLNRWPVKNEVREPSESPADCRPITGNNRTSYEEGIALMGGNGGVGHWNSLDETQQRRIHVRIL</sequence>